<dbReference type="InterPro" id="IPR036135">
    <property type="entry name" value="MoeA_linker/N_sf"/>
</dbReference>
<organism evidence="11">
    <name type="scientific">hydrothermal vent metagenome</name>
    <dbReference type="NCBI Taxonomy" id="652676"/>
    <lineage>
        <taxon>unclassified sequences</taxon>
        <taxon>metagenomes</taxon>
        <taxon>ecological metagenomes</taxon>
    </lineage>
</organism>
<evidence type="ECO:0000256" key="6">
    <source>
        <dbReference type="ARBA" id="ARBA00022723"/>
    </source>
</evidence>
<dbReference type="Pfam" id="PF03454">
    <property type="entry name" value="MoeA_C"/>
    <property type="match status" value="1"/>
</dbReference>
<evidence type="ECO:0000256" key="3">
    <source>
        <dbReference type="ARBA" id="ARBA00013269"/>
    </source>
</evidence>
<dbReference type="InterPro" id="IPR001453">
    <property type="entry name" value="MoaB/Mog_dom"/>
</dbReference>
<feature type="domain" description="MoaB/Mog" evidence="10">
    <location>
        <begin position="176"/>
        <end position="314"/>
    </location>
</feature>
<dbReference type="GO" id="GO:0006777">
    <property type="term" value="P:Mo-molybdopterin cofactor biosynthetic process"/>
    <property type="evidence" value="ECO:0007669"/>
    <property type="project" value="UniProtKB-KW"/>
</dbReference>
<dbReference type="PANTHER" id="PTHR10192">
    <property type="entry name" value="MOLYBDOPTERIN BIOSYNTHESIS PROTEIN"/>
    <property type="match status" value="1"/>
</dbReference>
<dbReference type="InterPro" id="IPR036425">
    <property type="entry name" value="MoaB/Mog-like_dom_sf"/>
</dbReference>
<dbReference type="SMART" id="SM00852">
    <property type="entry name" value="MoCF_biosynth"/>
    <property type="match status" value="1"/>
</dbReference>
<reference evidence="11" key="1">
    <citation type="submission" date="2018-06" db="EMBL/GenBank/DDBJ databases">
        <authorList>
            <person name="Zhirakovskaya E."/>
        </authorList>
    </citation>
    <scope>NUCLEOTIDE SEQUENCE</scope>
</reference>
<evidence type="ECO:0000256" key="9">
    <source>
        <dbReference type="ARBA" id="ARBA00047317"/>
    </source>
</evidence>
<dbReference type="FunFam" id="3.40.980.10:FF:000004">
    <property type="entry name" value="Molybdopterin molybdenumtransferase"/>
    <property type="match status" value="1"/>
</dbReference>
<evidence type="ECO:0000256" key="7">
    <source>
        <dbReference type="ARBA" id="ARBA00022842"/>
    </source>
</evidence>
<keyword evidence="4" id="KW-0500">Molybdenum</keyword>
<dbReference type="EMBL" id="UOGB01000233">
    <property type="protein sequence ID" value="VAX22279.1"/>
    <property type="molecule type" value="Genomic_DNA"/>
</dbReference>
<evidence type="ECO:0000256" key="2">
    <source>
        <dbReference type="ARBA" id="ARBA00005046"/>
    </source>
</evidence>
<dbReference type="GO" id="GO:0005829">
    <property type="term" value="C:cytosol"/>
    <property type="evidence" value="ECO:0007669"/>
    <property type="project" value="TreeGrafter"/>
</dbReference>
<evidence type="ECO:0000256" key="5">
    <source>
        <dbReference type="ARBA" id="ARBA00022679"/>
    </source>
</evidence>
<protein>
    <recommendedName>
        <fullName evidence="3">molybdopterin molybdotransferase</fullName>
        <ecNumber evidence="3">2.10.1.1</ecNumber>
    </recommendedName>
</protein>
<comment type="catalytic activity">
    <reaction evidence="9">
        <text>adenylyl-molybdopterin + molybdate = Mo-molybdopterin + AMP + H(+)</text>
        <dbReference type="Rhea" id="RHEA:35047"/>
        <dbReference type="ChEBI" id="CHEBI:15378"/>
        <dbReference type="ChEBI" id="CHEBI:36264"/>
        <dbReference type="ChEBI" id="CHEBI:62727"/>
        <dbReference type="ChEBI" id="CHEBI:71302"/>
        <dbReference type="ChEBI" id="CHEBI:456215"/>
        <dbReference type="EC" id="2.10.1.1"/>
    </reaction>
</comment>
<dbReference type="PANTHER" id="PTHR10192:SF5">
    <property type="entry name" value="GEPHYRIN"/>
    <property type="match status" value="1"/>
</dbReference>
<dbReference type="AlphaFoldDB" id="A0A3B1BWF4"/>
<dbReference type="PROSITE" id="PS01079">
    <property type="entry name" value="MOCF_BIOSYNTHESIS_2"/>
    <property type="match status" value="1"/>
</dbReference>
<dbReference type="InterPro" id="IPR005111">
    <property type="entry name" value="MoeA_C_domain_IV"/>
</dbReference>
<dbReference type="GO" id="GO:0061599">
    <property type="term" value="F:molybdopterin molybdotransferase activity"/>
    <property type="evidence" value="ECO:0007669"/>
    <property type="project" value="UniProtKB-EC"/>
</dbReference>
<proteinExistence type="predicted"/>
<evidence type="ECO:0000259" key="10">
    <source>
        <dbReference type="SMART" id="SM00852"/>
    </source>
</evidence>
<dbReference type="Gene3D" id="3.40.980.10">
    <property type="entry name" value="MoaB/Mog-like domain"/>
    <property type="match status" value="1"/>
</dbReference>
<dbReference type="SUPFAM" id="SSF63867">
    <property type="entry name" value="MoeA C-terminal domain-like"/>
    <property type="match status" value="1"/>
</dbReference>
<dbReference type="InterPro" id="IPR008284">
    <property type="entry name" value="MoCF_biosynth_CS"/>
</dbReference>
<evidence type="ECO:0000256" key="4">
    <source>
        <dbReference type="ARBA" id="ARBA00022505"/>
    </source>
</evidence>
<dbReference type="NCBIfam" id="NF045515">
    <property type="entry name" value="Glp_gephyrin"/>
    <property type="match status" value="1"/>
</dbReference>
<dbReference type="UniPathway" id="UPA00344"/>
<dbReference type="InterPro" id="IPR038987">
    <property type="entry name" value="MoeA-like"/>
</dbReference>
<name>A0A3B1BWF4_9ZZZZ</name>
<dbReference type="Gene3D" id="2.170.190.11">
    <property type="entry name" value="Molybdopterin biosynthesis moea protein, domain 3"/>
    <property type="match status" value="1"/>
</dbReference>
<accession>A0A3B1BWF4</accession>
<dbReference type="InterPro" id="IPR036688">
    <property type="entry name" value="MoeA_C_domain_IV_sf"/>
</dbReference>
<dbReference type="GO" id="GO:0046872">
    <property type="term" value="F:metal ion binding"/>
    <property type="evidence" value="ECO:0007669"/>
    <property type="project" value="UniProtKB-KW"/>
</dbReference>
<dbReference type="NCBIfam" id="TIGR00177">
    <property type="entry name" value="molyb_syn"/>
    <property type="match status" value="1"/>
</dbReference>
<dbReference type="SUPFAM" id="SSF63882">
    <property type="entry name" value="MoeA N-terminal region -like"/>
    <property type="match status" value="1"/>
</dbReference>
<evidence type="ECO:0000256" key="1">
    <source>
        <dbReference type="ARBA" id="ARBA00001946"/>
    </source>
</evidence>
<dbReference type="Pfam" id="PF00994">
    <property type="entry name" value="MoCF_biosynth"/>
    <property type="match status" value="1"/>
</dbReference>
<dbReference type="FunFam" id="2.170.190.11:FF:000001">
    <property type="entry name" value="Molybdopterin molybdenumtransferase"/>
    <property type="match status" value="1"/>
</dbReference>
<dbReference type="SUPFAM" id="SSF53218">
    <property type="entry name" value="Molybdenum cofactor biosynthesis proteins"/>
    <property type="match status" value="1"/>
</dbReference>
<dbReference type="Pfam" id="PF03453">
    <property type="entry name" value="MoeA_N"/>
    <property type="match status" value="1"/>
</dbReference>
<keyword evidence="8" id="KW-0501">Molybdenum cofactor biosynthesis</keyword>
<dbReference type="InterPro" id="IPR005110">
    <property type="entry name" value="MoeA_linker/N"/>
</dbReference>
<dbReference type="Gene3D" id="2.40.340.10">
    <property type="entry name" value="MoeA, C-terminal, domain IV"/>
    <property type="match status" value="1"/>
</dbReference>
<gene>
    <name evidence="11" type="ORF">MNBD_NITROSPINAE03-410</name>
</gene>
<comment type="pathway">
    <text evidence="2">Cofactor biosynthesis; molybdopterin biosynthesis.</text>
</comment>
<keyword evidence="7" id="KW-0460">Magnesium</keyword>
<sequence length="407" mass="44124">MILKQQARKIIDETVAPTSRTEKIGLVKSYGRVLAEDVISDIDIPPFNRVTMDGYAVVSSDGPGEYKVAEDVPAGKLPEVSLKSGEVTKIMTGAPLPAGADAVIQVEKTGGFVDVGQIAQINEDVGAGKNFCPKGEDIRKGDLALEPGIVIRPPEVAVLASLGYDPVAVYKLPTIAIVATGDELVEPAEKPERGQIRNSNGFSTFSQVMAMGIEPVALGIARDNDKSLREKIEEGSKYDFLFISGGISAGDRDFVPKIVKETGYELLFHKVKIKPGKPVMFGATKDYHYVFGVPGNPVSSMVIFELFIKPAIRRFSRLPAYDGMMARATLKSEFIRKNDSRDEYVPVALKWDGSQFIASQVAYHGSGHFAAMTRADGLMYIPAGVKEIPAGGSIEVRFFDETQVSMR</sequence>
<dbReference type="Gene3D" id="3.90.105.10">
    <property type="entry name" value="Molybdopterin biosynthesis moea protein, domain 2"/>
    <property type="match status" value="1"/>
</dbReference>
<comment type="cofactor">
    <cofactor evidence="1">
        <name>Mg(2+)</name>
        <dbReference type="ChEBI" id="CHEBI:18420"/>
    </cofactor>
</comment>
<evidence type="ECO:0000256" key="8">
    <source>
        <dbReference type="ARBA" id="ARBA00023150"/>
    </source>
</evidence>
<evidence type="ECO:0000313" key="11">
    <source>
        <dbReference type="EMBL" id="VAX22279.1"/>
    </source>
</evidence>
<dbReference type="CDD" id="cd00887">
    <property type="entry name" value="MoeA"/>
    <property type="match status" value="1"/>
</dbReference>
<keyword evidence="6" id="KW-0479">Metal-binding</keyword>
<keyword evidence="5 11" id="KW-0808">Transferase</keyword>
<dbReference type="EC" id="2.10.1.1" evidence="3"/>